<feature type="transmembrane region" description="Helical" evidence="1">
    <location>
        <begin position="398"/>
        <end position="418"/>
    </location>
</feature>
<evidence type="ECO:0000256" key="1">
    <source>
        <dbReference type="SAM" id="Phobius"/>
    </source>
</evidence>
<evidence type="ECO:0000313" key="2">
    <source>
        <dbReference type="EMBL" id="QFI55174.1"/>
    </source>
</evidence>
<keyword evidence="1" id="KW-0812">Transmembrane</keyword>
<dbReference type="EMBL" id="CP040449">
    <property type="protein sequence ID" value="QFI55174.1"/>
    <property type="molecule type" value="Genomic_DNA"/>
</dbReference>
<dbReference type="RefSeq" id="WP_193000959.1">
    <property type="nucleotide sequence ID" value="NZ_CP040449.1"/>
</dbReference>
<proteinExistence type="predicted"/>
<dbReference type="Proteomes" id="UP000594034">
    <property type="component" value="Chromosome"/>
</dbReference>
<keyword evidence="1" id="KW-0472">Membrane</keyword>
<dbReference type="AlphaFoldDB" id="A0A5J6WXW6"/>
<protein>
    <submittedName>
        <fullName evidence="2">Uncharacterized protein</fullName>
    </submittedName>
</protein>
<gene>
    <name evidence="2" type="ORF">FE240_11065</name>
</gene>
<accession>A0A5J6WXW6</accession>
<keyword evidence="3" id="KW-1185">Reference proteome</keyword>
<feature type="transmembrane region" description="Helical" evidence="1">
    <location>
        <begin position="470"/>
        <end position="491"/>
    </location>
</feature>
<organism evidence="2 3">
    <name type="scientific">Aeromonas simiae</name>
    <dbReference type="NCBI Taxonomy" id="218936"/>
    <lineage>
        <taxon>Bacteria</taxon>
        <taxon>Pseudomonadati</taxon>
        <taxon>Pseudomonadota</taxon>
        <taxon>Gammaproteobacteria</taxon>
        <taxon>Aeromonadales</taxon>
        <taxon>Aeromonadaceae</taxon>
        <taxon>Aeromonas</taxon>
    </lineage>
</organism>
<feature type="transmembrane region" description="Helical" evidence="1">
    <location>
        <begin position="367"/>
        <end position="386"/>
    </location>
</feature>
<name>A0A5J6WXW6_9GAMM</name>
<evidence type="ECO:0000313" key="3">
    <source>
        <dbReference type="Proteomes" id="UP000594034"/>
    </source>
</evidence>
<keyword evidence="1" id="KW-1133">Transmembrane helix</keyword>
<dbReference type="KEGG" id="asim:FE240_11065"/>
<reference evidence="2 3" key="1">
    <citation type="submission" date="2019-05" db="EMBL/GenBank/DDBJ databases">
        <title>OXA-830, a novel chromosomally encoded expanded-spectrum class D beta-lactamase in Aeromonas simiae.</title>
        <authorList>
            <person name="Zhou W."/>
            <person name="Chen Q."/>
        </authorList>
    </citation>
    <scope>NUCLEOTIDE SEQUENCE [LARGE SCALE GENOMIC DNA]</scope>
    <source>
        <strain evidence="2 3">A6</strain>
    </source>
</reference>
<sequence length="531" mass="61143">MSIVKRILELFGEINKISVVENFCLYEAKYTFNSSSSPLDKLNDDLEVILKRLDALGVNLTITVNTAEPVRILSENTENLSHKTDSIIEHLSYLHDEDIGVELRVDKDLSKHFDIFDFEIFVRHISTLTLQESLEAWCKFDLSSPLNINVWEDIDYFSTESIRFIPVYPSLPENNDAFLSKIYVHDRATRIEKRDKCGHFANAAQFCFIPDDFKVCIDSNAELGHYFNGLFNALLIVYLSDFSSISDNTLKYRLKGYKLLSETVSLDQLIAHNSKELSSIYEWTFLEGNYTDKIGLARNVLSIHLENETLLSIESGAANSVQSGYDLYLKDNVKQYIEIKNKISEFIQNQSDKALEMTKNMFSMFKTGLWTFTTFFITVFLLRVVNKGTIEGAFSFEVFVVSMLLIAISFIYLLISIFEINSDRDRLLGKYADIRNRYKDLLNKNDLDKIFDVDNVSKKEKRYINKKRNCYILVWLLTNTIIAGAVCIIYFSSASPSLYKKSEVTEYIEPTKIKVEKINAVTIQESLAHNE</sequence>